<gene>
    <name evidence="1" type="ORF">BSZ18_07340</name>
</gene>
<evidence type="ECO:0000313" key="1">
    <source>
        <dbReference type="EMBL" id="OSJ15672.1"/>
    </source>
</evidence>
<reference evidence="1 2" key="1">
    <citation type="submission" date="2017-03" db="EMBL/GenBank/DDBJ databases">
        <title>Whole genome sequences of fourteen strains of Bradyrhizobium canariense and one strain of Bradyrhizobium japonicum isolated from Lupinus (Papilionoideae: Genisteae) species in Algeria.</title>
        <authorList>
            <person name="Crovadore J."/>
            <person name="Chekireb D."/>
            <person name="Brachmann A."/>
            <person name="Chablais R."/>
            <person name="Cochard B."/>
            <person name="Lefort F."/>
        </authorList>
    </citation>
    <scope>NUCLEOTIDE SEQUENCE [LARGE SCALE GENOMIC DNA]</scope>
    <source>
        <strain evidence="1 2">UBMA195</strain>
    </source>
</reference>
<sequence length="75" mass="8316">MGKPRTYSCWDTSVKIQDAGHGLGVYGNTYEVFPGGGYTRTGEAIRIHMTPGIRFLIKDVDAAITEADRRVNERV</sequence>
<dbReference type="EMBL" id="NAFI01000153">
    <property type="protein sequence ID" value="OSJ15672.1"/>
    <property type="molecule type" value="Genomic_DNA"/>
</dbReference>
<dbReference type="AlphaFoldDB" id="A0A1X3G138"/>
<accession>A0A1X3G138</accession>
<proteinExistence type="predicted"/>
<dbReference type="Proteomes" id="UP000193553">
    <property type="component" value="Unassembled WGS sequence"/>
</dbReference>
<dbReference type="OrthoDB" id="8250783at2"/>
<organism evidence="1 2">
    <name type="scientific">Bradyrhizobium canariense</name>
    <dbReference type="NCBI Taxonomy" id="255045"/>
    <lineage>
        <taxon>Bacteria</taxon>
        <taxon>Pseudomonadati</taxon>
        <taxon>Pseudomonadota</taxon>
        <taxon>Alphaproteobacteria</taxon>
        <taxon>Hyphomicrobiales</taxon>
        <taxon>Nitrobacteraceae</taxon>
        <taxon>Bradyrhizobium</taxon>
    </lineage>
</organism>
<evidence type="ECO:0000313" key="2">
    <source>
        <dbReference type="Proteomes" id="UP000193553"/>
    </source>
</evidence>
<name>A0A1X3G138_9BRAD</name>
<dbReference type="RefSeq" id="WP_085358351.1">
    <property type="nucleotide sequence ID" value="NZ_NAFD01000163.1"/>
</dbReference>
<protein>
    <submittedName>
        <fullName evidence="1">Uncharacterized protein</fullName>
    </submittedName>
</protein>
<comment type="caution">
    <text evidence="1">The sequence shown here is derived from an EMBL/GenBank/DDBJ whole genome shotgun (WGS) entry which is preliminary data.</text>
</comment>